<dbReference type="EMBL" id="CAJVQA010007695">
    <property type="protein sequence ID" value="CAG8660440.1"/>
    <property type="molecule type" value="Genomic_DNA"/>
</dbReference>
<reference evidence="1" key="1">
    <citation type="submission" date="2021-06" db="EMBL/GenBank/DDBJ databases">
        <authorList>
            <person name="Kallberg Y."/>
            <person name="Tangrot J."/>
            <person name="Rosling A."/>
        </authorList>
    </citation>
    <scope>NUCLEOTIDE SEQUENCE</scope>
    <source>
        <strain evidence="1">FL966</strain>
    </source>
</reference>
<keyword evidence="2" id="KW-1185">Reference proteome</keyword>
<evidence type="ECO:0000313" key="2">
    <source>
        <dbReference type="Proteomes" id="UP000789759"/>
    </source>
</evidence>
<accession>A0A9N9H5M6</accession>
<name>A0A9N9H5M6_9GLOM</name>
<protein>
    <submittedName>
        <fullName evidence="1">22780_t:CDS:1</fullName>
    </submittedName>
</protein>
<sequence>MSKLTPKGTIFILDNGPKTKKTIMELEEDASIVRTYLSSRIA</sequence>
<dbReference type="Proteomes" id="UP000789759">
    <property type="component" value="Unassembled WGS sequence"/>
</dbReference>
<gene>
    <name evidence="1" type="ORF">CPELLU_LOCUS9775</name>
</gene>
<proteinExistence type="predicted"/>
<organism evidence="1 2">
    <name type="scientific">Cetraspora pellucida</name>
    <dbReference type="NCBI Taxonomy" id="1433469"/>
    <lineage>
        <taxon>Eukaryota</taxon>
        <taxon>Fungi</taxon>
        <taxon>Fungi incertae sedis</taxon>
        <taxon>Mucoromycota</taxon>
        <taxon>Glomeromycotina</taxon>
        <taxon>Glomeromycetes</taxon>
        <taxon>Diversisporales</taxon>
        <taxon>Gigasporaceae</taxon>
        <taxon>Cetraspora</taxon>
    </lineage>
</organism>
<dbReference type="AlphaFoldDB" id="A0A9N9H5M6"/>
<evidence type="ECO:0000313" key="1">
    <source>
        <dbReference type="EMBL" id="CAG8660440.1"/>
    </source>
</evidence>
<comment type="caution">
    <text evidence="1">The sequence shown here is derived from an EMBL/GenBank/DDBJ whole genome shotgun (WGS) entry which is preliminary data.</text>
</comment>